<proteinExistence type="inferred from homology"/>
<keyword evidence="4" id="KW-0862">Zinc</keyword>
<dbReference type="Pfam" id="PF02633">
    <property type="entry name" value="Creatininase"/>
    <property type="match status" value="1"/>
</dbReference>
<sequence length="268" mass="30506">MSIKYCYWEMSWPEIKERVKDEPVCIIPVGVLEDHGPHLPLDTDVLIVNEICKQAVENNIADSILLPPVVHGYSPHHMDFPGTISIRWNVLVEYLLDINRSLIKHGFKRILLVNGHGSNSSLVNMVSRLTIVEHPEVLCADSFYLTTPESLKLIEELRESDYPGGIAHACELETSLYLAIKPELVDMSRAVKDISYPESQNFFFDWVDGSARMMEWWSTLSKTGIMGDPTKATVEKGKRWLKAAVGEISSLIKELKSREIRKRVDHHL</sequence>
<name>A0A9E2BIY5_PSYF1</name>
<dbReference type="GO" id="GO:0009231">
    <property type="term" value="P:riboflavin biosynthetic process"/>
    <property type="evidence" value="ECO:0007669"/>
    <property type="project" value="TreeGrafter"/>
</dbReference>
<comment type="caution">
    <text evidence="6">The sequence shown here is derived from an EMBL/GenBank/DDBJ whole genome shotgun (WGS) entry which is preliminary data.</text>
</comment>
<protein>
    <submittedName>
        <fullName evidence="6">Creatinine amidohydrolase</fullName>
        <ecNumber evidence="6">3.5.2.10</ecNumber>
    </submittedName>
</protein>
<dbReference type="EMBL" id="QLTW01000117">
    <property type="protein sequence ID" value="MBT9145566.1"/>
    <property type="molecule type" value="Genomic_DNA"/>
</dbReference>
<dbReference type="InterPro" id="IPR024087">
    <property type="entry name" value="Creatininase-like_sf"/>
</dbReference>
<evidence type="ECO:0000256" key="5">
    <source>
        <dbReference type="ARBA" id="ARBA00024029"/>
    </source>
</evidence>
<evidence type="ECO:0000313" key="7">
    <source>
        <dbReference type="Proteomes" id="UP000811545"/>
    </source>
</evidence>
<evidence type="ECO:0000256" key="2">
    <source>
        <dbReference type="ARBA" id="ARBA00022723"/>
    </source>
</evidence>
<evidence type="ECO:0000256" key="4">
    <source>
        <dbReference type="ARBA" id="ARBA00022833"/>
    </source>
</evidence>
<evidence type="ECO:0000256" key="1">
    <source>
        <dbReference type="ARBA" id="ARBA00001947"/>
    </source>
</evidence>
<dbReference type="GO" id="GO:0046872">
    <property type="term" value="F:metal ion binding"/>
    <property type="evidence" value="ECO:0007669"/>
    <property type="project" value="UniProtKB-KW"/>
</dbReference>
<dbReference type="PANTHER" id="PTHR35005:SF1">
    <property type="entry name" value="2-AMINO-5-FORMYLAMINO-6-RIBOSYLAMINOPYRIMIDIN-4(3H)-ONE 5'-MONOPHOSPHATE DEFORMYLASE"/>
    <property type="match status" value="1"/>
</dbReference>
<dbReference type="InterPro" id="IPR003785">
    <property type="entry name" value="Creatininase/forma_Hydrolase"/>
</dbReference>
<gene>
    <name evidence="6" type="primary">crnA</name>
    <name evidence="6" type="ORF">DDT42_01438</name>
</gene>
<dbReference type="PANTHER" id="PTHR35005">
    <property type="entry name" value="3-DEHYDRO-SCYLLO-INOSOSE HYDROLASE"/>
    <property type="match status" value="1"/>
</dbReference>
<comment type="cofactor">
    <cofactor evidence="1">
        <name>Zn(2+)</name>
        <dbReference type="ChEBI" id="CHEBI:29105"/>
    </cofactor>
</comment>
<keyword evidence="3 6" id="KW-0378">Hydrolase</keyword>
<dbReference type="GO" id="GO:0016811">
    <property type="term" value="F:hydrolase activity, acting on carbon-nitrogen (but not peptide) bonds, in linear amides"/>
    <property type="evidence" value="ECO:0007669"/>
    <property type="project" value="TreeGrafter"/>
</dbReference>
<organism evidence="6 7">
    <name type="scientific">Psychracetigena formicireducens</name>
    <dbReference type="NCBI Taxonomy" id="2986056"/>
    <lineage>
        <taxon>Bacteria</taxon>
        <taxon>Bacillati</taxon>
        <taxon>Candidatus Lithacetigenota</taxon>
        <taxon>Candidatus Psychracetigena</taxon>
    </lineage>
</organism>
<keyword evidence="2" id="KW-0479">Metal-binding</keyword>
<dbReference type="SUPFAM" id="SSF102215">
    <property type="entry name" value="Creatininase"/>
    <property type="match status" value="1"/>
</dbReference>
<dbReference type="Gene3D" id="3.40.50.10310">
    <property type="entry name" value="Creatininase"/>
    <property type="match status" value="1"/>
</dbReference>
<comment type="similarity">
    <text evidence="5">Belongs to the creatininase superfamily.</text>
</comment>
<dbReference type="AlphaFoldDB" id="A0A9E2BIY5"/>
<accession>A0A9E2BIY5</accession>
<dbReference type="Proteomes" id="UP000811545">
    <property type="component" value="Unassembled WGS sequence"/>
</dbReference>
<reference evidence="6 7" key="1">
    <citation type="journal article" date="2021" name="bioRxiv">
        <title>Unique metabolic strategies in Hadean analogues reveal hints for primordial physiology.</title>
        <authorList>
            <person name="Nobu M.K."/>
            <person name="Nakai R."/>
            <person name="Tamazawa S."/>
            <person name="Mori H."/>
            <person name="Toyoda A."/>
            <person name="Ijiri A."/>
            <person name="Suzuki S."/>
            <person name="Kurokawa K."/>
            <person name="Kamagata Y."/>
            <person name="Tamaki H."/>
        </authorList>
    </citation>
    <scope>NUCLEOTIDE SEQUENCE [LARGE SCALE GENOMIC DNA]</scope>
    <source>
        <strain evidence="6">BS525</strain>
    </source>
</reference>
<evidence type="ECO:0000256" key="3">
    <source>
        <dbReference type="ARBA" id="ARBA00022801"/>
    </source>
</evidence>
<evidence type="ECO:0000313" key="6">
    <source>
        <dbReference type="EMBL" id="MBT9145566.1"/>
    </source>
</evidence>
<dbReference type="GO" id="GO:0047789">
    <property type="term" value="F:creatininase activity"/>
    <property type="evidence" value="ECO:0007669"/>
    <property type="project" value="UniProtKB-EC"/>
</dbReference>
<dbReference type="EC" id="3.5.2.10" evidence="6"/>